<evidence type="ECO:0000313" key="3">
    <source>
        <dbReference type="Proteomes" id="UP001515480"/>
    </source>
</evidence>
<accession>A0AB34K6K3</accession>
<sequence>MHSAVLPAGALRSEEITSFNVSSPKSTDGQPHPSRFVLQKSTLFVLSASLGFLVAWAVTGGSPSPRRECAGGWPVFASRSELLEDRAWAEYLTRVYGGVPDDPHAYPWCMGELWMFYTHALLASGVSDAPALVGKCPTDGGRHPAQHYEQHSYLSPLNVSWSWHPAPIVDGLAAAYPAFEPQSWVEVIHMGGIDDEHVGAWFLQAKGSGMSFNTGKTIVFDDHDDAQRHFGTMGVQDLGLRNEAMCANASLAGYDSIQFVRHTCDMMYGQCRNASSLELNFFNVEIVSTKLVGLHSCTSNGSTPLIRSGWKGARPCTCDNSRSFLNCAEVSASTRVEKQSDHWKMGGKNMKDGAQQMPK</sequence>
<evidence type="ECO:0000256" key="1">
    <source>
        <dbReference type="SAM" id="MobiDB-lite"/>
    </source>
</evidence>
<name>A0AB34K6K3_PRYPA</name>
<evidence type="ECO:0008006" key="4">
    <source>
        <dbReference type="Google" id="ProtNLM"/>
    </source>
</evidence>
<dbReference type="Proteomes" id="UP001515480">
    <property type="component" value="Unassembled WGS sequence"/>
</dbReference>
<proteinExistence type="predicted"/>
<evidence type="ECO:0000313" key="2">
    <source>
        <dbReference type="EMBL" id="KAL1528808.1"/>
    </source>
</evidence>
<protein>
    <recommendedName>
        <fullName evidence="4">Phospholipase B-like</fullName>
    </recommendedName>
</protein>
<keyword evidence="3" id="KW-1185">Reference proteome</keyword>
<comment type="caution">
    <text evidence="2">The sequence shown here is derived from an EMBL/GenBank/DDBJ whole genome shotgun (WGS) entry which is preliminary data.</text>
</comment>
<dbReference type="EMBL" id="JBGBPQ010000002">
    <property type="protein sequence ID" value="KAL1528808.1"/>
    <property type="molecule type" value="Genomic_DNA"/>
</dbReference>
<organism evidence="2 3">
    <name type="scientific">Prymnesium parvum</name>
    <name type="common">Toxic golden alga</name>
    <dbReference type="NCBI Taxonomy" id="97485"/>
    <lineage>
        <taxon>Eukaryota</taxon>
        <taxon>Haptista</taxon>
        <taxon>Haptophyta</taxon>
        <taxon>Prymnesiophyceae</taxon>
        <taxon>Prymnesiales</taxon>
        <taxon>Prymnesiaceae</taxon>
        <taxon>Prymnesium</taxon>
    </lineage>
</organism>
<dbReference type="AlphaFoldDB" id="A0AB34K6K3"/>
<gene>
    <name evidence="2" type="ORF">AB1Y20_010132</name>
</gene>
<feature type="region of interest" description="Disordered" evidence="1">
    <location>
        <begin position="338"/>
        <end position="359"/>
    </location>
</feature>
<reference evidence="2 3" key="1">
    <citation type="journal article" date="2024" name="Science">
        <title>Giant polyketide synthase enzymes in the biosynthesis of giant marine polyether toxins.</title>
        <authorList>
            <person name="Fallon T.R."/>
            <person name="Shende V.V."/>
            <person name="Wierzbicki I.H."/>
            <person name="Pendleton A.L."/>
            <person name="Watervoot N.F."/>
            <person name="Auber R.P."/>
            <person name="Gonzalez D.J."/>
            <person name="Wisecaver J.H."/>
            <person name="Moore B.S."/>
        </authorList>
    </citation>
    <scope>NUCLEOTIDE SEQUENCE [LARGE SCALE GENOMIC DNA]</scope>
    <source>
        <strain evidence="2 3">12B1</strain>
    </source>
</reference>